<gene>
    <name evidence="2" type="ORF">CR513_62815</name>
</gene>
<evidence type="ECO:0000256" key="1">
    <source>
        <dbReference type="SAM" id="MobiDB-lite"/>
    </source>
</evidence>
<proteinExistence type="predicted"/>
<feature type="region of interest" description="Disordered" evidence="1">
    <location>
        <begin position="28"/>
        <end position="60"/>
    </location>
</feature>
<evidence type="ECO:0000313" key="2">
    <source>
        <dbReference type="EMBL" id="RDX57907.1"/>
    </source>
</evidence>
<protein>
    <submittedName>
        <fullName evidence="2">Uncharacterized protein</fullName>
    </submittedName>
</protein>
<feature type="non-terminal residue" evidence="2">
    <location>
        <position position="1"/>
    </location>
</feature>
<keyword evidence="3" id="KW-1185">Reference proteome</keyword>
<dbReference type="AlphaFoldDB" id="A0A371DZB8"/>
<comment type="caution">
    <text evidence="2">The sequence shown here is derived from an EMBL/GenBank/DDBJ whole genome shotgun (WGS) entry which is preliminary data.</text>
</comment>
<dbReference type="EMBL" id="QJKJ01018045">
    <property type="protein sequence ID" value="RDX57907.1"/>
    <property type="molecule type" value="Genomic_DNA"/>
</dbReference>
<sequence length="220" mass="25180">MEEIRTQAKHIEIEEDLVDRLKVEHQHLVPQAKPNHSLPPRPYPREGGHKIQARPNDEPTQFTPLKAREQVEIRGTVEIETVFEIGTNARAILVTYIVVNTWASYNMIIDRLRVVVPTPHLYMKYPVGMSVGVIKIARQCYEDNLRVGHKPTDYEEANNGRASINFLDLDPRQQPLPAQDLKEVQIGPSRTQKTRIGVTLGGELEECLTRFLTKNQDVFN</sequence>
<accession>A0A371DZB8</accession>
<reference evidence="2" key="1">
    <citation type="submission" date="2018-05" db="EMBL/GenBank/DDBJ databases">
        <title>Draft genome of Mucuna pruriens seed.</title>
        <authorList>
            <person name="Nnadi N.E."/>
            <person name="Vos R."/>
            <person name="Hasami M.H."/>
            <person name="Devisetty U.K."/>
            <person name="Aguiy J.C."/>
        </authorList>
    </citation>
    <scope>NUCLEOTIDE SEQUENCE [LARGE SCALE GENOMIC DNA]</scope>
    <source>
        <strain evidence="2">JCA_2017</strain>
    </source>
</reference>
<dbReference type="Proteomes" id="UP000257109">
    <property type="component" value="Unassembled WGS sequence"/>
</dbReference>
<evidence type="ECO:0000313" key="3">
    <source>
        <dbReference type="Proteomes" id="UP000257109"/>
    </source>
</evidence>
<dbReference type="OrthoDB" id="101614at2759"/>
<name>A0A371DZB8_MUCPR</name>
<organism evidence="2 3">
    <name type="scientific">Mucuna pruriens</name>
    <name type="common">Velvet bean</name>
    <name type="synonym">Dolichos pruriens</name>
    <dbReference type="NCBI Taxonomy" id="157652"/>
    <lineage>
        <taxon>Eukaryota</taxon>
        <taxon>Viridiplantae</taxon>
        <taxon>Streptophyta</taxon>
        <taxon>Embryophyta</taxon>
        <taxon>Tracheophyta</taxon>
        <taxon>Spermatophyta</taxon>
        <taxon>Magnoliopsida</taxon>
        <taxon>eudicotyledons</taxon>
        <taxon>Gunneridae</taxon>
        <taxon>Pentapetalae</taxon>
        <taxon>rosids</taxon>
        <taxon>fabids</taxon>
        <taxon>Fabales</taxon>
        <taxon>Fabaceae</taxon>
        <taxon>Papilionoideae</taxon>
        <taxon>50 kb inversion clade</taxon>
        <taxon>NPAAA clade</taxon>
        <taxon>indigoferoid/millettioid clade</taxon>
        <taxon>Phaseoleae</taxon>
        <taxon>Mucuna</taxon>
    </lineage>
</organism>